<accession>A0ABP7R2B6</accession>
<evidence type="ECO:0000256" key="5">
    <source>
        <dbReference type="ARBA" id="ARBA00022737"/>
    </source>
</evidence>
<feature type="signal peptide" evidence="8">
    <location>
        <begin position="1"/>
        <end position="19"/>
    </location>
</feature>
<feature type="domain" description="POTRA" evidence="10">
    <location>
        <begin position="91"/>
        <end position="171"/>
    </location>
</feature>
<dbReference type="Pfam" id="PF01103">
    <property type="entry name" value="Omp85"/>
    <property type="match status" value="1"/>
</dbReference>
<dbReference type="HAMAP" id="MF_01430">
    <property type="entry name" value="OM_assembly_BamA"/>
    <property type="match status" value="1"/>
</dbReference>
<keyword evidence="3 8" id="KW-0812">Transmembrane</keyword>
<evidence type="ECO:0000313" key="12">
    <source>
        <dbReference type="Proteomes" id="UP001501627"/>
    </source>
</evidence>
<proteinExistence type="inferred from homology"/>
<comment type="similarity">
    <text evidence="8">Belongs to the BamA family.</text>
</comment>
<gene>
    <name evidence="8 11" type="primary">bamA</name>
    <name evidence="11" type="ORF">GCM10022279_13450</name>
</gene>
<dbReference type="PANTHER" id="PTHR12815">
    <property type="entry name" value="SORTING AND ASSEMBLY MACHINERY SAMM50 PROTEIN FAMILY MEMBER"/>
    <property type="match status" value="1"/>
</dbReference>
<dbReference type="InterPro" id="IPR039910">
    <property type="entry name" value="D15-like"/>
</dbReference>
<reference evidence="12" key="1">
    <citation type="journal article" date="2019" name="Int. J. Syst. Evol. Microbiol.">
        <title>The Global Catalogue of Microorganisms (GCM) 10K type strain sequencing project: providing services to taxonomists for standard genome sequencing and annotation.</title>
        <authorList>
            <consortium name="The Broad Institute Genomics Platform"/>
            <consortium name="The Broad Institute Genome Sequencing Center for Infectious Disease"/>
            <person name="Wu L."/>
            <person name="Ma J."/>
        </authorList>
    </citation>
    <scope>NUCLEOTIDE SEQUENCE [LARGE SCALE GENOMIC DNA]</scope>
    <source>
        <strain evidence="12">JCM 17561</strain>
    </source>
</reference>
<dbReference type="Pfam" id="PF07244">
    <property type="entry name" value="POTRA"/>
    <property type="match status" value="5"/>
</dbReference>
<organism evidence="11 12">
    <name type="scientific">Comamonas faecalis</name>
    <dbReference type="NCBI Taxonomy" id="1387849"/>
    <lineage>
        <taxon>Bacteria</taxon>
        <taxon>Pseudomonadati</taxon>
        <taxon>Pseudomonadota</taxon>
        <taxon>Betaproteobacteria</taxon>
        <taxon>Burkholderiales</taxon>
        <taxon>Comamonadaceae</taxon>
        <taxon>Comamonas</taxon>
    </lineage>
</organism>
<dbReference type="NCBIfam" id="TIGR03303">
    <property type="entry name" value="OM_YaeT"/>
    <property type="match status" value="1"/>
</dbReference>
<keyword evidence="12" id="KW-1185">Reference proteome</keyword>
<dbReference type="Gene3D" id="3.10.20.310">
    <property type="entry name" value="membrane protein fhac"/>
    <property type="match status" value="5"/>
</dbReference>
<dbReference type="Proteomes" id="UP001501627">
    <property type="component" value="Unassembled WGS sequence"/>
</dbReference>
<dbReference type="PROSITE" id="PS51779">
    <property type="entry name" value="POTRA"/>
    <property type="match status" value="4"/>
</dbReference>
<evidence type="ECO:0000256" key="7">
    <source>
        <dbReference type="ARBA" id="ARBA00023237"/>
    </source>
</evidence>
<evidence type="ECO:0000256" key="1">
    <source>
        <dbReference type="ARBA" id="ARBA00004370"/>
    </source>
</evidence>
<evidence type="ECO:0000256" key="2">
    <source>
        <dbReference type="ARBA" id="ARBA00022452"/>
    </source>
</evidence>
<comment type="caution">
    <text evidence="11">The sequence shown here is derived from an EMBL/GenBank/DDBJ whole genome shotgun (WGS) entry which is preliminary data.</text>
</comment>
<feature type="domain" description="POTRA" evidence="10">
    <location>
        <begin position="346"/>
        <end position="420"/>
    </location>
</feature>
<evidence type="ECO:0000313" key="11">
    <source>
        <dbReference type="EMBL" id="GAA3991626.1"/>
    </source>
</evidence>
<dbReference type="InterPro" id="IPR023707">
    <property type="entry name" value="OM_assembly_BamA"/>
</dbReference>
<comment type="subcellular location">
    <subcellularLocation>
        <location evidence="8">Cell outer membrane</location>
    </subcellularLocation>
    <subcellularLocation>
        <location evidence="1">Membrane</location>
    </subcellularLocation>
</comment>
<protein>
    <recommendedName>
        <fullName evidence="8 9">Outer membrane protein assembly factor BamA</fullName>
    </recommendedName>
</protein>
<evidence type="ECO:0000256" key="6">
    <source>
        <dbReference type="ARBA" id="ARBA00023136"/>
    </source>
</evidence>
<keyword evidence="7 8" id="KW-0998">Cell outer membrane</keyword>
<evidence type="ECO:0000256" key="9">
    <source>
        <dbReference type="NCBIfam" id="TIGR03303"/>
    </source>
</evidence>
<evidence type="ECO:0000256" key="3">
    <source>
        <dbReference type="ARBA" id="ARBA00022692"/>
    </source>
</evidence>
<keyword evidence="6 8" id="KW-0472">Membrane</keyword>
<name>A0ABP7R2B6_9BURK</name>
<keyword evidence="4 8" id="KW-0732">Signal</keyword>
<keyword evidence="5 8" id="KW-0677">Repeat</keyword>
<comment type="subunit">
    <text evidence="8">Part of the Bam complex.</text>
</comment>
<sequence length="775" mass="86372" precursor="true">MRAATALAAMVFAAQAAWALQPFKVQDIRVEGLQRVEPGTVFASLPLRVGDEYNDEKGAAAIRALFALGLFKDVRLEATGDVLVVVVEERPTIADVEFAGTKEFDKDALKKAMRDIGLTEGRPFDKALADRAEQELKRQYINRSLYGAEVVTTVTPIERNRVNLTFTVTEGAPARIKDIRVVGNHAFSESTLTGLFDQDTGGWMSWYTKSDRYARSKLNADLESLRSYYLARGYLEFRVDSTQVAISPDKQSISITINVTEGNRYVVSGVQLEGNYLNRDDEFKSLITIAPGQPYNADKVAETTKAFTDHFANFGFAFAHVEAVPEIDRENNRVALVLRAEPSRRAYVRRIHVSGNNRTRDEVIRREFRQYEASWYDGDKIKLSRDRVDRLGFFTEVDVQTQDVPGAPDQVDLMINVVEKPTGSVQLGAGFSSAEKVTLSFGIKQENVFGSGNYLGVDVNTSKYNRTIVFSTTDPYFTQNGISRTFDLYYRTSRPYSYYIDDEKIGTSDMYKIVSKGASVRFGVPMSELDTIYLGAGFEQTRIERGVYLPWQYKEYAGKSNTAIPLTLGWGRDSRDSALAPTEGRYQRLNADWSVAGDMKYVKANYQFQQYWPVTKAVTLAFNTELGWGKGLGGNKYPIFKNFYAGGLGSVRGFDQGSLGPRETCYQGVDGSPVCSPDNYSYLGGAKLAVFNAELIAPLPGTGNDKTLRWFAFVDVGSVFGENDPIRANEMRASTGVGISWISPLGPLRLAFATPIRKKEGDRLQKFQFQIGTAF</sequence>
<evidence type="ECO:0000256" key="8">
    <source>
        <dbReference type="HAMAP-Rule" id="MF_01430"/>
    </source>
</evidence>
<feature type="domain" description="POTRA" evidence="10">
    <location>
        <begin position="23"/>
        <end position="90"/>
    </location>
</feature>
<dbReference type="Gene3D" id="2.40.160.50">
    <property type="entry name" value="membrane protein fhac: a member of the omp85/tpsb transporter family"/>
    <property type="match status" value="1"/>
</dbReference>
<comment type="function">
    <text evidence="8">Part of the outer membrane protein assembly complex, which is involved in assembly and insertion of beta-barrel proteins into the outer membrane.</text>
</comment>
<keyword evidence="2 8" id="KW-1134">Transmembrane beta strand</keyword>
<dbReference type="InterPro" id="IPR010827">
    <property type="entry name" value="BamA/TamA_POTRA"/>
</dbReference>
<evidence type="ECO:0000259" key="10">
    <source>
        <dbReference type="PROSITE" id="PS51779"/>
    </source>
</evidence>
<dbReference type="PANTHER" id="PTHR12815:SF23">
    <property type="entry name" value="OUTER MEMBRANE PROTEIN ASSEMBLY FACTOR BAMA"/>
    <property type="match status" value="1"/>
</dbReference>
<feature type="domain" description="POTRA" evidence="10">
    <location>
        <begin position="174"/>
        <end position="262"/>
    </location>
</feature>
<dbReference type="EMBL" id="BAABBP010000009">
    <property type="protein sequence ID" value="GAA3991626.1"/>
    <property type="molecule type" value="Genomic_DNA"/>
</dbReference>
<dbReference type="PIRSF" id="PIRSF006076">
    <property type="entry name" value="OM_assembly_OMP85"/>
    <property type="match status" value="1"/>
</dbReference>
<dbReference type="InterPro" id="IPR034746">
    <property type="entry name" value="POTRA"/>
</dbReference>
<feature type="chain" id="PRO_5044906869" description="Outer membrane protein assembly factor BamA" evidence="8">
    <location>
        <begin position="20"/>
        <end position="775"/>
    </location>
</feature>
<dbReference type="InterPro" id="IPR000184">
    <property type="entry name" value="Bac_surfAg_D15"/>
</dbReference>
<evidence type="ECO:0000256" key="4">
    <source>
        <dbReference type="ARBA" id="ARBA00022729"/>
    </source>
</evidence>